<dbReference type="InterPro" id="IPR002912">
    <property type="entry name" value="ACT_dom"/>
</dbReference>
<sequence length="89" mass="9935">MKAFITVIGKDRVGIIHGITSVLKDCNVNVLDIIQTRVESYFTMIMFVDLEGMSTDYKVLKSSLDAAGETLGVTVKIQHEDIFNSMHKL</sequence>
<dbReference type="Gene3D" id="3.30.70.260">
    <property type="match status" value="1"/>
</dbReference>
<name>A0ABS4FZ55_9CLOT</name>
<dbReference type="Proteomes" id="UP001519271">
    <property type="component" value="Unassembled WGS sequence"/>
</dbReference>
<reference evidence="3 4" key="1">
    <citation type="submission" date="2021-03" db="EMBL/GenBank/DDBJ databases">
        <title>Genomic Encyclopedia of Type Strains, Phase IV (KMG-IV): sequencing the most valuable type-strain genomes for metagenomic binning, comparative biology and taxonomic classification.</title>
        <authorList>
            <person name="Goeker M."/>
        </authorList>
    </citation>
    <scope>NUCLEOTIDE SEQUENCE [LARGE SCALE GENOMIC DNA]</scope>
    <source>
        <strain evidence="3 4">DSM 6139</strain>
    </source>
</reference>
<evidence type="ECO:0000313" key="3">
    <source>
        <dbReference type="EMBL" id="MBP1917593.1"/>
    </source>
</evidence>
<evidence type="ECO:0000256" key="1">
    <source>
        <dbReference type="HAMAP-Rule" id="MF_01054"/>
    </source>
</evidence>
<dbReference type="CDD" id="cd04872">
    <property type="entry name" value="ACT_1ZPV"/>
    <property type="match status" value="1"/>
</dbReference>
<protein>
    <recommendedName>
        <fullName evidence="1">UPF0237 protein J2Z34_000056</fullName>
    </recommendedName>
</protein>
<dbReference type="NCBIfam" id="NF001220">
    <property type="entry name" value="PRK00194.1"/>
    <property type="match status" value="1"/>
</dbReference>
<dbReference type="EMBL" id="JAGGKC010000001">
    <property type="protein sequence ID" value="MBP1917593.1"/>
    <property type="molecule type" value="Genomic_DNA"/>
</dbReference>
<keyword evidence="4" id="KW-1185">Reference proteome</keyword>
<dbReference type="RefSeq" id="WP_209457842.1">
    <property type="nucleotide sequence ID" value="NZ_JAGGKC010000001.1"/>
</dbReference>
<dbReference type="HAMAP" id="MF_01054">
    <property type="entry name" value="UPF0237"/>
    <property type="match status" value="1"/>
</dbReference>
<comment type="similarity">
    <text evidence="1">Belongs to the UPF0237 family.</text>
</comment>
<comment type="caution">
    <text evidence="3">The sequence shown here is derived from an EMBL/GenBank/DDBJ whole genome shotgun (WGS) entry which is preliminary data.</text>
</comment>
<dbReference type="SUPFAM" id="SSF55021">
    <property type="entry name" value="ACT-like"/>
    <property type="match status" value="1"/>
</dbReference>
<dbReference type="PANTHER" id="PTHR34875:SF6">
    <property type="entry name" value="UPF0237 PROTEIN MJ1558"/>
    <property type="match status" value="1"/>
</dbReference>
<evidence type="ECO:0000259" key="2">
    <source>
        <dbReference type="PROSITE" id="PS51671"/>
    </source>
</evidence>
<organism evidence="3 4">
    <name type="scientific">Youngiibacter multivorans</name>
    <dbReference type="NCBI Taxonomy" id="937251"/>
    <lineage>
        <taxon>Bacteria</taxon>
        <taxon>Bacillati</taxon>
        <taxon>Bacillota</taxon>
        <taxon>Clostridia</taxon>
        <taxon>Eubacteriales</taxon>
        <taxon>Clostridiaceae</taxon>
        <taxon>Youngiibacter</taxon>
    </lineage>
</organism>
<dbReference type="InterPro" id="IPR045865">
    <property type="entry name" value="ACT-like_dom_sf"/>
</dbReference>
<accession>A0ABS4FZ55</accession>
<evidence type="ECO:0000313" key="4">
    <source>
        <dbReference type="Proteomes" id="UP001519271"/>
    </source>
</evidence>
<dbReference type="InterPro" id="IPR050990">
    <property type="entry name" value="UPF0237/GcvR_regulator"/>
</dbReference>
<dbReference type="PROSITE" id="PS51671">
    <property type="entry name" value="ACT"/>
    <property type="match status" value="1"/>
</dbReference>
<dbReference type="Pfam" id="PF13740">
    <property type="entry name" value="ACT_6"/>
    <property type="match status" value="1"/>
</dbReference>
<feature type="domain" description="ACT" evidence="2">
    <location>
        <begin position="4"/>
        <end position="78"/>
    </location>
</feature>
<proteinExistence type="inferred from homology"/>
<gene>
    <name evidence="3" type="ORF">J2Z34_000056</name>
</gene>
<dbReference type="PANTHER" id="PTHR34875">
    <property type="entry name" value="UPF0237 PROTEIN MJ1558"/>
    <property type="match status" value="1"/>
</dbReference>
<dbReference type="InterPro" id="IPR022986">
    <property type="entry name" value="UPF0237_ACT"/>
</dbReference>